<accession>A0ABZ0GSB0</accession>
<protein>
    <recommendedName>
        <fullName evidence="3">DEAD/DEAH box helicase</fullName>
    </recommendedName>
</protein>
<reference evidence="1 2" key="1">
    <citation type="submission" date="2023-09" db="EMBL/GenBank/DDBJ databases">
        <authorList>
            <person name="Qi X."/>
        </authorList>
    </citation>
    <scope>NUCLEOTIDE SEQUENCE [LARGE SCALE GENOMIC DNA]</scope>
    <source>
        <strain evidence="1 2">S1-1</strain>
    </source>
</reference>
<name>A0ABZ0GSB0_9GAMM</name>
<evidence type="ECO:0008006" key="3">
    <source>
        <dbReference type="Google" id="ProtNLM"/>
    </source>
</evidence>
<evidence type="ECO:0000313" key="2">
    <source>
        <dbReference type="Proteomes" id="UP001301442"/>
    </source>
</evidence>
<organism evidence="1 2">
    <name type="scientific">Thalassotalea fonticola</name>
    <dbReference type="NCBI Taxonomy" id="3065649"/>
    <lineage>
        <taxon>Bacteria</taxon>
        <taxon>Pseudomonadati</taxon>
        <taxon>Pseudomonadota</taxon>
        <taxon>Gammaproteobacteria</taxon>
        <taxon>Alteromonadales</taxon>
        <taxon>Colwelliaceae</taxon>
        <taxon>Thalassotalea</taxon>
    </lineage>
</organism>
<dbReference type="RefSeq" id="WP_348397338.1">
    <property type="nucleotide sequence ID" value="NZ_CP136600.1"/>
</dbReference>
<gene>
    <name evidence="1" type="ORF">RI844_04960</name>
</gene>
<evidence type="ECO:0000313" key="1">
    <source>
        <dbReference type="EMBL" id="WOH38569.1"/>
    </source>
</evidence>
<sequence length="526" mass="59478">MTRNIKQIKTLIAAPAMGKTHAVIEKLSHTDDRAVIACISKVLAEQTHQDLIDKGVNATLIYSDNSKSVGSDIEQELNKHINISGTQVIVTCHAGIWFLKGKTDNYNQQIPNIYSDWDLYIDEVPSIVNFTSVPMDFGNMHYDEWTEVGTDKNSTRRKFKLCNATGFISKICKEKRSNPGLGTFKPEVYGLFNTLYQGRTITLDTAPDKRTGKPKNRLHFLEYKDAETTMNMFSSTTIMAANIHNTIDALFLNSVFKYSFVDSEILPSRSSYPSVDRITIYPLLGVNHTRTLEEKLIDGQEVYSLMKSSALKIAGNQPAIYTVNENRKAINNQGWRKDDKLVPYNAQGINSYSDVNVAISLFRYNPSSDHIVMLTELAEKLNIESDKLIEAFIVSKSLEPMFQLLTRTSIRNMECKLGIKWIVSDERAVKYLTEGYFKGANVNRDYVIDIPKATLNKQAEDRAQKDSLWRAEVGKLLAADSNISINKTLHQLKLVLCENAPSRTKCYTLLKELRPLYTQVELKLAA</sequence>
<dbReference type="EMBL" id="CP136600">
    <property type="protein sequence ID" value="WOH38569.1"/>
    <property type="molecule type" value="Genomic_DNA"/>
</dbReference>
<dbReference type="Proteomes" id="UP001301442">
    <property type="component" value="Chromosome"/>
</dbReference>
<proteinExistence type="predicted"/>
<keyword evidence="2" id="KW-1185">Reference proteome</keyword>